<reference evidence="10 11" key="1">
    <citation type="submission" date="2016-11" db="EMBL/GenBank/DDBJ databases">
        <title>Actinomyces gypaetusis sp. nov. isolated from the vulture Gypaetus barbatus in Qinghai Tibet Plateau China.</title>
        <authorList>
            <person name="Meng X."/>
        </authorList>
    </citation>
    <scope>NUCLEOTIDE SEQUENCE [LARGE SCALE GENOMIC DNA]</scope>
    <source>
        <strain evidence="10 11">VUL4_2</strain>
    </source>
</reference>
<feature type="transmembrane region" description="Helical" evidence="9">
    <location>
        <begin position="262"/>
        <end position="282"/>
    </location>
</feature>
<feature type="transmembrane region" description="Helical" evidence="9">
    <location>
        <begin position="480"/>
        <end position="501"/>
    </location>
</feature>
<dbReference type="GO" id="GO:0030001">
    <property type="term" value="P:metal ion transport"/>
    <property type="evidence" value="ECO:0007669"/>
    <property type="project" value="UniProtKB-ARBA"/>
</dbReference>
<evidence type="ECO:0000256" key="9">
    <source>
        <dbReference type="SAM" id="Phobius"/>
    </source>
</evidence>
<accession>A0A1Q5PLS4</accession>
<dbReference type="PANTHER" id="PTHR32024:SF1">
    <property type="entry name" value="KTR SYSTEM POTASSIUM UPTAKE PROTEIN B"/>
    <property type="match status" value="1"/>
</dbReference>
<feature type="transmembrane region" description="Helical" evidence="9">
    <location>
        <begin position="147"/>
        <end position="171"/>
    </location>
</feature>
<evidence type="ECO:0000256" key="2">
    <source>
        <dbReference type="ARBA" id="ARBA00022448"/>
    </source>
</evidence>
<protein>
    <submittedName>
        <fullName evidence="10">Potassium transporter Trk</fullName>
    </submittedName>
</protein>
<dbReference type="EMBL" id="MQSV01000003">
    <property type="protein sequence ID" value="OKL47967.1"/>
    <property type="molecule type" value="Genomic_DNA"/>
</dbReference>
<dbReference type="OrthoDB" id="9810952at2"/>
<feature type="region of interest" description="Disordered" evidence="8">
    <location>
        <begin position="1"/>
        <end position="45"/>
    </location>
</feature>
<evidence type="ECO:0000256" key="3">
    <source>
        <dbReference type="ARBA" id="ARBA00022475"/>
    </source>
</evidence>
<feature type="transmembrane region" description="Helical" evidence="9">
    <location>
        <begin position="419"/>
        <end position="441"/>
    </location>
</feature>
<feature type="transmembrane region" description="Helical" evidence="9">
    <location>
        <begin position="370"/>
        <end position="398"/>
    </location>
</feature>
<sequence>MGNPNPRTNRRRSPRRPKNALQQTLGTVRTPASHPMAFEPNPEIDPENTVVYHTAETFVQPGQKVTMRDRLKFALDRAARSSPARLALGVFALFILLITSALMLPISTRSGEVPRFVDALFTATSAVCVTGLSVQDTITYWSVFGQAMIALGIAVGGLGIMTLSSILALAVSRRIGLAQKMLAASERKAESLGDVGMMLRAVIITSALCEGILFAVFFPRFLTLGEGTLEAAWHATFMSISTFNNAGFETIHQGLGHYVEDWWMLMPIAVGTTVGALGFPVVHDVWENLRRPSKWTLHTKLTLTTYGSLAAISAIVIPLNEWNNPRTFGSLTFSGKMANTVLGAVNTRSTGLSAVDISGMKRTTWLMQDIFMFIGGGSGSTAGGLKVTTVAVLILAFIAEARGNRDIEAFKRRIPTETIRVAVSIAIISTITVITAVWILMQMTAYSLDMLLFESVSAFGTVGLSTGIAMDPALADGPKYVFTALMFAGRTGTMTVAAALAMRQHLRLFRYPPESPAIG</sequence>
<dbReference type="PANTHER" id="PTHR32024">
    <property type="entry name" value="TRK SYSTEM POTASSIUM UPTAKE PROTEIN TRKG-RELATED"/>
    <property type="match status" value="1"/>
</dbReference>
<evidence type="ECO:0000313" key="11">
    <source>
        <dbReference type="Proteomes" id="UP000186785"/>
    </source>
</evidence>
<gene>
    <name evidence="10" type="ORF">BSR29_05665</name>
</gene>
<keyword evidence="6" id="KW-0406">Ion transport</keyword>
<dbReference type="Pfam" id="PF02386">
    <property type="entry name" value="TrkH"/>
    <property type="match status" value="1"/>
</dbReference>
<feature type="transmembrane region" description="Helical" evidence="9">
    <location>
        <begin position="86"/>
        <end position="104"/>
    </location>
</feature>
<feature type="compositionally biased region" description="Basic residues" evidence="8">
    <location>
        <begin position="8"/>
        <end position="18"/>
    </location>
</feature>
<evidence type="ECO:0000256" key="7">
    <source>
        <dbReference type="ARBA" id="ARBA00023136"/>
    </source>
</evidence>
<evidence type="ECO:0000313" key="10">
    <source>
        <dbReference type="EMBL" id="OKL47967.1"/>
    </source>
</evidence>
<feature type="transmembrane region" description="Helical" evidence="9">
    <location>
        <begin position="197"/>
        <end position="218"/>
    </location>
</feature>
<dbReference type="GO" id="GO:0005886">
    <property type="term" value="C:plasma membrane"/>
    <property type="evidence" value="ECO:0007669"/>
    <property type="project" value="UniProtKB-SubCell"/>
</dbReference>
<evidence type="ECO:0000256" key="8">
    <source>
        <dbReference type="SAM" id="MobiDB-lite"/>
    </source>
</evidence>
<keyword evidence="11" id="KW-1185">Reference proteome</keyword>
<keyword evidence="4 9" id="KW-0812">Transmembrane</keyword>
<evidence type="ECO:0000256" key="5">
    <source>
        <dbReference type="ARBA" id="ARBA00022989"/>
    </source>
</evidence>
<comment type="subcellular location">
    <subcellularLocation>
        <location evidence="1">Cell membrane</location>
        <topology evidence="1">Multi-pass membrane protein</topology>
    </subcellularLocation>
</comment>
<evidence type="ECO:0000256" key="1">
    <source>
        <dbReference type="ARBA" id="ARBA00004651"/>
    </source>
</evidence>
<keyword evidence="3" id="KW-1003">Cell membrane</keyword>
<keyword evidence="2" id="KW-0813">Transport</keyword>
<evidence type="ECO:0000256" key="6">
    <source>
        <dbReference type="ARBA" id="ARBA00023065"/>
    </source>
</evidence>
<name>A0A1Q5PLS4_9ACTO</name>
<evidence type="ECO:0000256" key="4">
    <source>
        <dbReference type="ARBA" id="ARBA00022692"/>
    </source>
</evidence>
<keyword evidence="5 9" id="KW-1133">Transmembrane helix</keyword>
<feature type="transmembrane region" description="Helical" evidence="9">
    <location>
        <begin position="303"/>
        <end position="320"/>
    </location>
</feature>
<dbReference type="RefSeq" id="WP_073709326.1">
    <property type="nucleotide sequence ID" value="NZ_MQSV01000003.1"/>
</dbReference>
<dbReference type="STRING" id="1921764.BSR28_05735"/>
<organism evidence="10 11">
    <name type="scientific">Boudabousia liubingyangii</name>
    <dbReference type="NCBI Taxonomy" id="1921764"/>
    <lineage>
        <taxon>Bacteria</taxon>
        <taxon>Bacillati</taxon>
        <taxon>Actinomycetota</taxon>
        <taxon>Actinomycetes</taxon>
        <taxon>Actinomycetales</taxon>
        <taxon>Actinomycetaceae</taxon>
        <taxon>Boudabousia</taxon>
    </lineage>
</organism>
<keyword evidence="7 9" id="KW-0472">Membrane</keyword>
<dbReference type="InterPro" id="IPR003445">
    <property type="entry name" value="Cat_transpt"/>
</dbReference>
<proteinExistence type="predicted"/>
<dbReference type="AlphaFoldDB" id="A0A1Q5PLS4"/>
<dbReference type="GO" id="GO:0008324">
    <property type="term" value="F:monoatomic cation transmembrane transporter activity"/>
    <property type="evidence" value="ECO:0007669"/>
    <property type="project" value="InterPro"/>
</dbReference>
<dbReference type="Proteomes" id="UP000186785">
    <property type="component" value="Unassembled WGS sequence"/>
</dbReference>
<comment type="caution">
    <text evidence="10">The sequence shown here is derived from an EMBL/GenBank/DDBJ whole genome shotgun (WGS) entry which is preliminary data.</text>
</comment>